<dbReference type="AlphaFoldDB" id="A0AAN9YR21"/>
<keyword evidence="2" id="KW-0732">Signal</keyword>
<feature type="domain" description="SAC" evidence="3">
    <location>
        <begin position="299"/>
        <end position="691"/>
    </location>
</feature>
<organism evidence="5 6">
    <name type="scientific">Diatrype stigma</name>
    <dbReference type="NCBI Taxonomy" id="117547"/>
    <lineage>
        <taxon>Eukaryota</taxon>
        <taxon>Fungi</taxon>
        <taxon>Dikarya</taxon>
        <taxon>Ascomycota</taxon>
        <taxon>Pezizomycotina</taxon>
        <taxon>Sordariomycetes</taxon>
        <taxon>Xylariomycetidae</taxon>
        <taxon>Xylariales</taxon>
        <taxon>Diatrypaceae</taxon>
        <taxon>Diatrype</taxon>
    </lineage>
</organism>
<feature type="domain" description="HSac2" evidence="4">
    <location>
        <begin position="761"/>
        <end position="930"/>
    </location>
</feature>
<dbReference type="PANTHER" id="PTHR45662">
    <property type="entry name" value="PHOSPHATIDYLINOSITIDE PHOSPHATASE SAC1"/>
    <property type="match status" value="1"/>
</dbReference>
<dbReference type="GO" id="GO:0043812">
    <property type="term" value="F:phosphatidylinositol-4-phosphate phosphatase activity"/>
    <property type="evidence" value="ECO:0007669"/>
    <property type="project" value="TreeGrafter"/>
</dbReference>
<dbReference type="PROSITE" id="PS50275">
    <property type="entry name" value="SAC"/>
    <property type="match status" value="1"/>
</dbReference>
<feature type="compositionally biased region" description="Low complexity" evidence="1">
    <location>
        <begin position="378"/>
        <end position="387"/>
    </location>
</feature>
<accession>A0AAN9YR21</accession>
<feature type="signal peptide" evidence="2">
    <location>
        <begin position="1"/>
        <end position="16"/>
    </location>
</feature>
<dbReference type="Pfam" id="PF12456">
    <property type="entry name" value="hSac2"/>
    <property type="match status" value="1"/>
</dbReference>
<feature type="compositionally biased region" description="Low complexity" evidence="1">
    <location>
        <begin position="901"/>
        <end position="923"/>
    </location>
</feature>
<gene>
    <name evidence="5" type="ORF">SLS62_007167</name>
</gene>
<name>A0AAN9YR21_9PEZI</name>
<feature type="compositionally biased region" description="Basic and acidic residues" evidence="1">
    <location>
        <begin position="168"/>
        <end position="187"/>
    </location>
</feature>
<dbReference type="InterPro" id="IPR022158">
    <property type="entry name" value="Inositol_phosphatase"/>
</dbReference>
<dbReference type="InterPro" id="IPR002013">
    <property type="entry name" value="SAC_dom"/>
</dbReference>
<evidence type="ECO:0000313" key="6">
    <source>
        <dbReference type="Proteomes" id="UP001320420"/>
    </source>
</evidence>
<dbReference type="EMBL" id="JAKJXP020000057">
    <property type="protein sequence ID" value="KAK7750904.1"/>
    <property type="molecule type" value="Genomic_DNA"/>
</dbReference>
<proteinExistence type="predicted"/>
<evidence type="ECO:0000256" key="2">
    <source>
        <dbReference type="SAM" id="SignalP"/>
    </source>
</evidence>
<dbReference type="Proteomes" id="UP001320420">
    <property type="component" value="Unassembled WGS sequence"/>
</dbReference>
<dbReference type="PROSITE" id="PS51791">
    <property type="entry name" value="HSAC2"/>
    <property type="match status" value="1"/>
</dbReference>
<evidence type="ECO:0000259" key="4">
    <source>
        <dbReference type="PROSITE" id="PS51791"/>
    </source>
</evidence>
<dbReference type="Pfam" id="PF02383">
    <property type="entry name" value="Syja_N"/>
    <property type="match status" value="1"/>
</dbReference>
<feature type="compositionally biased region" description="Polar residues" evidence="1">
    <location>
        <begin position="888"/>
        <end position="900"/>
    </location>
</feature>
<feature type="region of interest" description="Disordered" evidence="1">
    <location>
        <begin position="1022"/>
        <end position="1080"/>
    </location>
</feature>
<reference evidence="5 6" key="1">
    <citation type="submission" date="2024-02" db="EMBL/GenBank/DDBJ databases">
        <title>De novo assembly and annotation of 12 fungi associated with fruit tree decline syndrome in Ontario, Canada.</title>
        <authorList>
            <person name="Sulman M."/>
            <person name="Ellouze W."/>
            <person name="Ilyukhin E."/>
        </authorList>
    </citation>
    <scope>NUCLEOTIDE SEQUENCE [LARGE SCALE GENOMIC DNA]</scope>
    <source>
        <strain evidence="5 6">M11/M66-122</strain>
    </source>
</reference>
<feature type="compositionally biased region" description="Basic and acidic residues" evidence="1">
    <location>
        <begin position="1040"/>
        <end position="1051"/>
    </location>
</feature>
<keyword evidence="6" id="KW-1185">Reference proteome</keyword>
<evidence type="ECO:0000259" key="3">
    <source>
        <dbReference type="PROSITE" id="PS50275"/>
    </source>
</evidence>
<comment type="caution">
    <text evidence="5">The sequence shown here is derived from an EMBL/GenBank/DDBJ whole genome shotgun (WGS) entry which is preliminary data.</text>
</comment>
<evidence type="ECO:0000313" key="5">
    <source>
        <dbReference type="EMBL" id="KAK7750904.1"/>
    </source>
</evidence>
<feature type="compositionally biased region" description="Low complexity" evidence="1">
    <location>
        <begin position="229"/>
        <end position="256"/>
    </location>
</feature>
<evidence type="ECO:0000256" key="1">
    <source>
        <dbReference type="SAM" id="MobiDB-lite"/>
    </source>
</evidence>
<feature type="region of interest" description="Disordered" evidence="1">
    <location>
        <begin position="981"/>
        <end position="1008"/>
    </location>
</feature>
<dbReference type="PANTHER" id="PTHR45662:SF7">
    <property type="entry name" value="SACI DOMAIN PROTEIN (AFU_ORTHOLOGUE AFUA_1G15890)"/>
    <property type="match status" value="1"/>
</dbReference>
<sequence length="1115" mass="120870">MPSLARKLLICAAVDGLVIQPLATKGQQAQAQQQRPSQPVKIKYGDGAVSSTPRDQVPDVASKPGSSFEAFGIIGFFTVSRLSYLISITGREQVAQVRGFPVYVVTDVALTPCTNQAEAEEAVAHTATQLRRAAAAGRKSVSPADTESDTESEVGGGGEPPPDPGLQSDHDDTASEETKDGKKSSIAEDVIKNRGSYGRFAEKWFSRKGWRIDQKRNLLLSSTDEEDAQTNADTGAGAGAGADTTPAATSTSSQGQGADDDKDLSKTVVKEKVDVPPAPSAGESLLPKLLRMAHIWFGTSRSFYFSYDVDITRNLSSRPAAAVDSAPPPLHKSADPTFFWNRVLLKPFFHTADAEPLLLPIMQGFVGQRSFVVDRDPPQQLDSQQDSVELSDMASGSTSVGGSPGAEDGPATTAATKLRPSEKEFLITVISRRSTKRAGLRYLRRGVDDEGYAANFVETEQLLSAAQDPSSSSSRTYSFVQVRGSIPLFFTQSPYSLKPLPVLQHSAEANFCAFQNHFDHMRKAYGPSVQLVNLVERRGVEAVIGNEYEKNAEKYNQEAAAAATAEGGSSKEQNPPLAFEWFDFHSACRGMKFENVSLLLDTLGQTIDEAGSTVEEGGGIVRRQGGVLRTNCMDCLDRTNVCQSSFARFVLDLQLKAEGFDPAVQSDQQNDVWFNTLWADNGDAISKQYASTAAMKGDYTRTRKRDYRGMVNDLGLSLTRFYNGMVNDYFSQAAIDFFLGNVTSMVFDEFEATMMTKDPAISVGRMRGQAIETSRKIAVENPDREAFVGGWTLLSPPSSGGEPDAVRVRTTGPLEEVVLLLTDAALYLCRFDWNLDKVRSFERVALDHVVGLRVGAYVTATLSPADADEARNVGLVVAYEPGSRDVVRTNTRSLSNVVDPSSSPSSGQEQQQQQESSPSSSSGTLKQGILSAIVPGGNNSSSKSSAGGNGGNQKNQKKQQQQQRRIIALKAPYARTSISDAHEHEHAAEGQGEGENTKAKPLTEGEQIDTIASEIERLVLSINKERDSYDQNDENNNDNRSGDNDNADKASSRQPQEGEGERGGYQDQDQDQGEQRKAVVESIIERGDIISLADAKKSTGLLEQWGHSIKKFVWA</sequence>
<feature type="compositionally biased region" description="Low complexity" evidence="1">
    <location>
        <begin position="936"/>
        <end position="963"/>
    </location>
</feature>
<feature type="region of interest" description="Disordered" evidence="1">
    <location>
        <begin position="221"/>
        <end position="263"/>
    </location>
</feature>
<dbReference type="GO" id="GO:0005783">
    <property type="term" value="C:endoplasmic reticulum"/>
    <property type="evidence" value="ECO:0007669"/>
    <property type="project" value="TreeGrafter"/>
</dbReference>
<feature type="region of interest" description="Disordered" evidence="1">
    <location>
        <begin position="376"/>
        <end position="417"/>
    </location>
</feature>
<dbReference type="InterPro" id="IPR034753">
    <property type="entry name" value="hSac2"/>
</dbReference>
<feature type="chain" id="PRO_5043013522" evidence="2">
    <location>
        <begin position="17"/>
        <end position="1115"/>
    </location>
</feature>
<feature type="region of interest" description="Disordered" evidence="1">
    <location>
        <begin position="134"/>
        <end position="187"/>
    </location>
</feature>
<dbReference type="GO" id="GO:0046856">
    <property type="term" value="P:phosphatidylinositol dephosphorylation"/>
    <property type="evidence" value="ECO:0007669"/>
    <property type="project" value="TreeGrafter"/>
</dbReference>
<protein>
    <submittedName>
        <fullName evidence="5">Uncharacterized protein</fullName>
    </submittedName>
</protein>
<feature type="region of interest" description="Disordered" evidence="1">
    <location>
        <begin position="887"/>
        <end position="964"/>
    </location>
</feature>